<dbReference type="KEGG" id="vg:30309235"/>
<sequence>MKEIAKTYFPMYLEPNEWQKLQKMISQRFQSSKSSADWDEWRGQLPSIFPEKMIGQLSWSEDDYGVPEKISMTDPELGNNAKTGCAVIIIQDGNFKSEYKNVPSEVALTINSEISKALS</sequence>
<accession>A0A1D8KTF2</accession>
<evidence type="ECO:0000313" key="1">
    <source>
        <dbReference type="EMBL" id="AOV61857.1"/>
    </source>
</evidence>
<dbReference type="OrthoDB" id="34862at10239"/>
<reference evidence="1 2" key="1">
    <citation type="journal article" date="2016" name="Virology">
        <title>The genomic content and context of auxiliary metabolic genes in marine cyanomyoviruses.</title>
        <authorList>
            <person name="Crummett L.T."/>
            <person name="Puxty R.J."/>
            <person name="Weihe C."/>
            <person name="Marston M.F."/>
            <person name="Martiny J.B."/>
        </authorList>
    </citation>
    <scope>NUCLEOTIDE SEQUENCE [LARGE SCALE GENOMIC DNA]</scope>
    <source>
        <strain evidence="1">0810PA29</strain>
    </source>
</reference>
<dbReference type="RefSeq" id="YP_009324325.1">
    <property type="nucleotide sequence ID" value="NC_031935.1"/>
</dbReference>
<evidence type="ECO:0000313" key="2">
    <source>
        <dbReference type="Proteomes" id="UP000202081"/>
    </source>
</evidence>
<gene>
    <name evidence="1" type="ORF">P29B0810_162</name>
</gene>
<dbReference type="EMBL" id="KU686211">
    <property type="protein sequence ID" value="AOV61857.1"/>
    <property type="molecule type" value="Genomic_DNA"/>
</dbReference>
<dbReference type="Proteomes" id="UP000202081">
    <property type="component" value="Segment"/>
</dbReference>
<organism evidence="1 2">
    <name type="scientific">Synechococcus phage S-WAM2</name>
    <dbReference type="NCBI Taxonomy" id="1815522"/>
    <lineage>
        <taxon>Viruses</taxon>
        <taxon>Duplodnaviria</taxon>
        <taxon>Heunggongvirae</taxon>
        <taxon>Uroviricota</taxon>
        <taxon>Caudoviricetes</taxon>
        <taxon>Pantevenvirales</taxon>
        <taxon>Kyanoviridae</taxon>
        <taxon>Cymopoleiavirus</taxon>
        <taxon>Cymopoleiavirus swam2</taxon>
    </lineage>
</organism>
<name>A0A1D8KTF2_9CAUD</name>
<protein>
    <submittedName>
        <fullName evidence="1">Uncharacterized protein</fullName>
    </submittedName>
</protein>
<proteinExistence type="predicted"/>
<keyword evidence="2" id="KW-1185">Reference proteome</keyword>
<dbReference type="GeneID" id="30309235"/>